<proteinExistence type="predicted"/>
<name>A0A3D6BVA3_9FLAO</name>
<feature type="non-terminal residue" evidence="2">
    <location>
        <position position="115"/>
    </location>
</feature>
<keyword evidence="1" id="KW-1133">Transmembrane helix</keyword>
<keyword evidence="1" id="KW-0472">Membrane</keyword>
<evidence type="ECO:0000256" key="1">
    <source>
        <dbReference type="SAM" id="Phobius"/>
    </source>
</evidence>
<keyword evidence="1" id="KW-0812">Transmembrane</keyword>
<reference evidence="2 3" key="1">
    <citation type="journal article" date="2018" name="Nat. Biotechnol.">
        <title>A standardized bacterial taxonomy based on genome phylogeny substantially revises the tree of life.</title>
        <authorList>
            <person name="Parks D.H."/>
            <person name="Chuvochina M."/>
            <person name="Waite D.W."/>
            <person name="Rinke C."/>
            <person name="Skarshewski A."/>
            <person name="Chaumeil P.A."/>
            <person name="Hugenholtz P."/>
        </authorList>
    </citation>
    <scope>NUCLEOTIDE SEQUENCE [LARGE SCALE GENOMIC DNA]</scope>
    <source>
        <strain evidence="2">UBA10227</strain>
    </source>
</reference>
<evidence type="ECO:0000313" key="3">
    <source>
        <dbReference type="Proteomes" id="UP000263268"/>
    </source>
</evidence>
<evidence type="ECO:0000313" key="2">
    <source>
        <dbReference type="EMBL" id="HCY82129.1"/>
    </source>
</evidence>
<feature type="transmembrane region" description="Helical" evidence="1">
    <location>
        <begin position="38"/>
        <end position="55"/>
    </location>
</feature>
<organism evidence="2 3">
    <name type="scientific">Xanthomarina gelatinilytica</name>
    <dbReference type="NCBI Taxonomy" id="1137281"/>
    <lineage>
        <taxon>Bacteria</taxon>
        <taxon>Pseudomonadati</taxon>
        <taxon>Bacteroidota</taxon>
        <taxon>Flavobacteriia</taxon>
        <taxon>Flavobacteriales</taxon>
        <taxon>Flavobacteriaceae</taxon>
        <taxon>Xanthomarina</taxon>
    </lineage>
</organism>
<comment type="caution">
    <text evidence="2">The sequence shown here is derived from an EMBL/GenBank/DDBJ whole genome shotgun (WGS) entry which is preliminary data.</text>
</comment>
<dbReference type="Proteomes" id="UP000263268">
    <property type="component" value="Unassembled WGS sequence"/>
</dbReference>
<gene>
    <name evidence="2" type="ORF">DHV22_11260</name>
</gene>
<feature type="transmembrane region" description="Helical" evidence="1">
    <location>
        <begin position="12"/>
        <end position="32"/>
    </location>
</feature>
<protein>
    <submittedName>
        <fullName evidence="2">Uncharacterized protein</fullName>
    </submittedName>
</protein>
<sequence>MENQLKWHQNPVTVILFLIFFFPVGLYLMWKHNLWNKTARVVISVFFGLMIISNASKNRNTKPNLGQYSSFGHKTDIYCGSSNYIKLKNNSALEFFTKVNGEGFPSCMGEGFYSI</sequence>
<dbReference type="EMBL" id="DPRK01000182">
    <property type="protein sequence ID" value="HCY82129.1"/>
    <property type="molecule type" value="Genomic_DNA"/>
</dbReference>
<dbReference type="AlphaFoldDB" id="A0A3D6BVA3"/>
<accession>A0A3D6BVA3</accession>